<dbReference type="Pfam" id="PF01300">
    <property type="entry name" value="Sua5_yciO_yrdC"/>
    <property type="match status" value="1"/>
</dbReference>
<dbReference type="GO" id="GO:0061710">
    <property type="term" value="F:L-threonylcarbamoyladenylate synthase"/>
    <property type="evidence" value="ECO:0007669"/>
    <property type="project" value="UniProtKB-EC"/>
</dbReference>
<protein>
    <recommendedName>
        <fullName evidence="10">L-threonylcarbamoyladenylate synthase</fullName>
        <ecNumber evidence="3">2.7.7.87</ecNumber>
    </recommendedName>
    <alternativeName>
        <fullName evidence="10">L-threonylcarbamoyladenylate synthase</fullName>
    </alternativeName>
</protein>
<dbReference type="PANTHER" id="PTHR17490:SF16">
    <property type="entry name" value="THREONYLCARBAMOYL-AMP SYNTHASE"/>
    <property type="match status" value="1"/>
</dbReference>
<dbReference type="GO" id="GO:0008033">
    <property type="term" value="P:tRNA processing"/>
    <property type="evidence" value="ECO:0007669"/>
    <property type="project" value="UniProtKB-KW"/>
</dbReference>
<accession>A0A1F6BQ08</accession>
<reference evidence="13 14" key="1">
    <citation type="journal article" date="2016" name="Nat. Commun.">
        <title>Thousands of microbial genomes shed light on interconnected biogeochemical processes in an aquifer system.</title>
        <authorList>
            <person name="Anantharaman K."/>
            <person name="Brown C.T."/>
            <person name="Hug L.A."/>
            <person name="Sharon I."/>
            <person name="Castelle C.J."/>
            <person name="Probst A.J."/>
            <person name="Thomas B.C."/>
            <person name="Singh A."/>
            <person name="Wilkins M.J."/>
            <person name="Karaoz U."/>
            <person name="Brodie E.L."/>
            <person name="Williams K.H."/>
            <person name="Hubbard S.S."/>
            <person name="Banfield J.F."/>
        </authorList>
    </citation>
    <scope>NUCLEOTIDE SEQUENCE [LARGE SCALE GENOMIC DNA]</scope>
</reference>
<dbReference type="GO" id="GO:0003725">
    <property type="term" value="F:double-stranded RNA binding"/>
    <property type="evidence" value="ECO:0007669"/>
    <property type="project" value="InterPro"/>
</dbReference>
<evidence type="ECO:0000256" key="10">
    <source>
        <dbReference type="ARBA" id="ARBA00029774"/>
    </source>
</evidence>
<dbReference type="Gene3D" id="3.90.870.10">
    <property type="entry name" value="DHBP synthase"/>
    <property type="match status" value="1"/>
</dbReference>
<keyword evidence="8" id="KW-0547">Nucleotide-binding</keyword>
<dbReference type="EMBL" id="MFKI01000021">
    <property type="protein sequence ID" value="OGG38933.1"/>
    <property type="molecule type" value="Genomic_DNA"/>
</dbReference>
<evidence type="ECO:0000256" key="5">
    <source>
        <dbReference type="ARBA" id="ARBA00022679"/>
    </source>
</evidence>
<dbReference type="GO" id="GO:0005524">
    <property type="term" value="F:ATP binding"/>
    <property type="evidence" value="ECO:0007669"/>
    <property type="project" value="UniProtKB-KW"/>
</dbReference>
<organism evidence="13 14">
    <name type="scientific">Candidatus Jorgensenbacteria bacterium GWC1_48_12</name>
    <dbReference type="NCBI Taxonomy" id="1798469"/>
    <lineage>
        <taxon>Bacteria</taxon>
        <taxon>Candidatus Joergenseniibacteriota</taxon>
    </lineage>
</organism>
<evidence type="ECO:0000256" key="9">
    <source>
        <dbReference type="ARBA" id="ARBA00022840"/>
    </source>
</evidence>
<dbReference type="AlphaFoldDB" id="A0A1F6BQ08"/>
<evidence type="ECO:0000256" key="7">
    <source>
        <dbReference type="ARBA" id="ARBA00022695"/>
    </source>
</evidence>
<feature type="domain" description="YrdC-like" evidence="12">
    <location>
        <begin position="1"/>
        <end position="181"/>
    </location>
</feature>
<dbReference type="InterPro" id="IPR006070">
    <property type="entry name" value="Sua5-like_dom"/>
</dbReference>
<comment type="subcellular location">
    <subcellularLocation>
        <location evidence="1">Cytoplasm</location>
    </subcellularLocation>
</comment>
<dbReference type="Proteomes" id="UP000179324">
    <property type="component" value="Unassembled WGS sequence"/>
</dbReference>
<evidence type="ECO:0000256" key="2">
    <source>
        <dbReference type="ARBA" id="ARBA00007663"/>
    </source>
</evidence>
<evidence type="ECO:0000256" key="6">
    <source>
        <dbReference type="ARBA" id="ARBA00022694"/>
    </source>
</evidence>
<evidence type="ECO:0000259" key="12">
    <source>
        <dbReference type="PROSITE" id="PS51163"/>
    </source>
</evidence>
<keyword evidence="7" id="KW-0548">Nucleotidyltransferase</keyword>
<dbReference type="EC" id="2.7.7.87" evidence="3"/>
<evidence type="ECO:0000256" key="4">
    <source>
        <dbReference type="ARBA" id="ARBA00022490"/>
    </source>
</evidence>
<dbReference type="NCBIfam" id="TIGR00057">
    <property type="entry name" value="L-threonylcarbamoyladenylate synthase"/>
    <property type="match status" value="1"/>
</dbReference>
<keyword evidence="6" id="KW-0819">tRNA processing</keyword>
<comment type="similarity">
    <text evidence="2">Belongs to the SUA5 family.</text>
</comment>
<name>A0A1F6BQ08_9BACT</name>
<evidence type="ECO:0000256" key="3">
    <source>
        <dbReference type="ARBA" id="ARBA00012584"/>
    </source>
</evidence>
<evidence type="ECO:0000256" key="11">
    <source>
        <dbReference type="ARBA" id="ARBA00048366"/>
    </source>
</evidence>
<keyword evidence="4" id="KW-0963">Cytoplasm</keyword>
<gene>
    <name evidence="13" type="ORF">A2127_00860</name>
</gene>
<dbReference type="PANTHER" id="PTHR17490">
    <property type="entry name" value="SUA5"/>
    <property type="match status" value="1"/>
</dbReference>
<keyword evidence="9" id="KW-0067">ATP-binding</keyword>
<evidence type="ECO:0000313" key="13">
    <source>
        <dbReference type="EMBL" id="OGG38933.1"/>
    </source>
</evidence>
<dbReference type="InterPro" id="IPR050156">
    <property type="entry name" value="TC-AMP_synthase_SUA5"/>
</dbReference>
<evidence type="ECO:0000256" key="1">
    <source>
        <dbReference type="ARBA" id="ARBA00004496"/>
    </source>
</evidence>
<dbReference type="InterPro" id="IPR017945">
    <property type="entry name" value="DHBP_synth_RibB-like_a/b_dom"/>
</dbReference>
<evidence type="ECO:0000313" key="14">
    <source>
        <dbReference type="Proteomes" id="UP000179324"/>
    </source>
</evidence>
<dbReference type="GO" id="GO:0005737">
    <property type="term" value="C:cytoplasm"/>
    <property type="evidence" value="ECO:0007669"/>
    <property type="project" value="UniProtKB-SubCell"/>
</dbReference>
<evidence type="ECO:0000256" key="8">
    <source>
        <dbReference type="ARBA" id="ARBA00022741"/>
    </source>
</evidence>
<dbReference type="PROSITE" id="PS51163">
    <property type="entry name" value="YRDC"/>
    <property type="match status" value="1"/>
</dbReference>
<comment type="caution">
    <text evidence="13">The sequence shown here is derived from an EMBL/GenBank/DDBJ whole genome shotgun (WGS) entry which is preliminary data.</text>
</comment>
<dbReference type="SUPFAM" id="SSF55821">
    <property type="entry name" value="YrdC/RibB"/>
    <property type="match status" value="1"/>
</dbReference>
<dbReference type="GO" id="GO:0000049">
    <property type="term" value="F:tRNA binding"/>
    <property type="evidence" value="ECO:0007669"/>
    <property type="project" value="TreeGrafter"/>
</dbReference>
<sequence>MKSREIVKILKKGGIGVMPTDTVYGLVGSVLSRAAVERIYRVREREKGKPFIVLISSLDDLKKFGVKISEEHLVILKVLWSLGETRDKPGPVSVILPVKGKKFFYIHRGTGAIAFRLPRNGRLRGFLKKTGPLVAPSANVAGKPPARTIAQAEKYFGGRIDFYLNKGKRNSVPSSIVALVR</sequence>
<comment type="catalytic activity">
    <reaction evidence="11">
        <text>L-threonine + hydrogencarbonate + ATP = L-threonylcarbamoyladenylate + diphosphate + H2O</text>
        <dbReference type="Rhea" id="RHEA:36407"/>
        <dbReference type="ChEBI" id="CHEBI:15377"/>
        <dbReference type="ChEBI" id="CHEBI:17544"/>
        <dbReference type="ChEBI" id="CHEBI:30616"/>
        <dbReference type="ChEBI" id="CHEBI:33019"/>
        <dbReference type="ChEBI" id="CHEBI:57926"/>
        <dbReference type="ChEBI" id="CHEBI:73682"/>
        <dbReference type="EC" id="2.7.7.87"/>
    </reaction>
</comment>
<proteinExistence type="inferred from homology"/>
<keyword evidence="5" id="KW-0808">Transferase</keyword>
<dbReference type="GO" id="GO:0006450">
    <property type="term" value="P:regulation of translational fidelity"/>
    <property type="evidence" value="ECO:0007669"/>
    <property type="project" value="TreeGrafter"/>
</dbReference>